<keyword evidence="3" id="KW-1185">Reference proteome</keyword>
<accession>A0A1I3DFB1</accession>
<evidence type="ECO:0000259" key="1">
    <source>
        <dbReference type="SMART" id="SM00470"/>
    </source>
</evidence>
<name>A0A1I3DFB1_9PLAN</name>
<dbReference type="InterPro" id="IPR003115">
    <property type="entry name" value="ParB_N"/>
</dbReference>
<dbReference type="CDD" id="cd16401">
    <property type="entry name" value="ParB_N_like_MT"/>
    <property type="match status" value="1"/>
</dbReference>
<dbReference type="SUPFAM" id="SSF110849">
    <property type="entry name" value="ParB/Sulfiredoxin"/>
    <property type="match status" value="1"/>
</dbReference>
<dbReference type="RefSeq" id="WP_092048232.1">
    <property type="nucleotide sequence ID" value="NZ_FOQD01000003.1"/>
</dbReference>
<protein>
    <submittedName>
        <fullName evidence="2">Chromosome segregation protein Spo0J, contains ParB-like nuclease domain</fullName>
    </submittedName>
</protein>
<dbReference type="OrthoDB" id="9800801at2"/>
<organism evidence="2 3">
    <name type="scientific">Planctomicrobium piriforme</name>
    <dbReference type="NCBI Taxonomy" id="1576369"/>
    <lineage>
        <taxon>Bacteria</taxon>
        <taxon>Pseudomonadati</taxon>
        <taxon>Planctomycetota</taxon>
        <taxon>Planctomycetia</taxon>
        <taxon>Planctomycetales</taxon>
        <taxon>Planctomycetaceae</taxon>
        <taxon>Planctomicrobium</taxon>
    </lineage>
</organism>
<gene>
    <name evidence="2" type="ORF">SAMN05421753_103212</name>
</gene>
<dbReference type="AlphaFoldDB" id="A0A1I3DFB1"/>
<sequence length="194" mass="21784">MLLKTLPVTSLNPAPYNPRISLKPGDAAWKKLERSLAEFQLVQPIVWNERTGHVVSGHQRLAILKHHGETEVDCVVVDLPLEREQALNITLNNSEVGSDWDPDRLIDLVAELQELPEFDATLTGFDAQQLHDLLLAPVDQNEEEDAANADETNGLLQVTLEVPPDVWPEVQQELDSLLTRYPDLRLHIRNQAAS</sequence>
<feature type="domain" description="ParB-like N-terminal" evidence="1">
    <location>
        <begin position="4"/>
        <end position="93"/>
    </location>
</feature>
<reference evidence="3" key="1">
    <citation type="submission" date="2016-10" db="EMBL/GenBank/DDBJ databases">
        <authorList>
            <person name="Varghese N."/>
            <person name="Submissions S."/>
        </authorList>
    </citation>
    <scope>NUCLEOTIDE SEQUENCE [LARGE SCALE GENOMIC DNA]</scope>
    <source>
        <strain evidence="3">DSM 26348</strain>
    </source>
</reference>
<dbReference type="InterPro" id="IPR036086">
    <property type="entry name" value="ParB/Sulfiredoxin_sf"/>
</dbReference>
<dbReference type="SMART" id="SM00470">
    <property type="entry name" value="ParB"/>
    <property type="match status" value="1"/>
</dbReference>
<evidence type="ECO:0000313" key="3">
    <source>
        <dbReference type="Proteomes" id="UP000199518"/>
    </source>
</evidence>
<dbReference type="EMBL" id="FOQD01000003">
    <property type="protein sequence ID" value="SFH85326.1"/>
    <property type="molecule type" value="Genomic_DNA"/>
</dbReference>
<proteinExistence type="predicted"/>
<dbReference type="Proteomes" id="UP000199518">
    <property type="component" value="Unassembled WGS sequence"/>
</dbReference>
<dbReference type="Pfam" id="PF02195">
    <property type="entry name" value="ParB_N"/>
    <property type="match status" value="1"/>
</dbReference>
<evidence type="ECO:0000313" key="2">
    <source>
        <dbReference type="EMBL" id="SFH85326.1"/>
    </source>
</evidence>
<dbReference type="Gene3D" id="3.90.1530.10">
    <property type="entry name" value="Conserved hypothetical protein from pyrococcus furiosus pfu- 392566-001, ParB domain"/>
    <property type="match status" value="1"/>
</dbReference>
<dbReference type="STRING" id="1576369.SAMN05421753_103212"/>